<comment type="function">
    <text evidence="7 9">IGPS catalyzes the conversion of PRFAR and glutamine to IGP, AICAR and glutamate. The HisF subunit catalyzes the cyclization activity that produces IGP and AICAR from PRFAR using the ammonia provided by the HisH subunit.</text>
</comment>
<dbReference type="PATRIC" id="fig|1560234.3.peg.2921"/>
<feature type="active site" evidence="9">
    <location>
        <position position="130"/>
    </location>
</feature>
<evidence type="ECO:0000256" key="7">
    <source>
        <dbReference type="ARBA" id="ARBA00025475"/>
    </source>
</evidence>
<evidence type="ECO:0000256" key="9">
    <source>
        <dbReference type="HAMAP-Rule" id="MF_01013"/>
    </source>
</evidence>
<comment type="caution">
    <text evidence="11">The sequence shown here is derived from an EMBL/GenBank/DDBJ whole genome shotgun (WGS) entry which is preliminary data.</text>
</comment>
<dbReference type="CDD" id="cd04731">
    <property type="entry name" value="HisF"/>
    <property type="match status" value="1"/>
</dbReference>
<dbReference type="GO" id="GO:0016829">
    <property type="term" value="F:lyase activity"/>
    <property type="evidence" value="ECO:0007669"/>
    <property type="project" value="UniProtKB-KW"/>
</dbReference>
<evidence type="ECO:0000256" key="6">
    <source>
        <dbReference type="ARBA" id="ARBA00023239"/>
    </source>
</evidence>
<dbReference type="Gene3D" id="3.20.20.70">
    <property type="entry name" value="Aldolase class I"/>
    <property type="match status" value="1"/>
</dbReference>
<dbReference type="HAMAP" id="MF_01013">
    <property type="entry name" value="HisF"/>
    <property type="match status" value="1"/>
</dbReference>
<dbReference type="GO" id="GO:0000105">
    <property type="term" value="P:L-histidine biosynthetic process"/>
    <property type="evidence" value="ECO:0007669"/>
    <property type="project" value="UniProtKB-UniRule"/>
</dbReference>
<dbReference type="GO" id="GO:0005737">
    <property type="term" value="C:cytoplasm"/>
    <property type="evidence" value="ECO:0007669"/>
    <property type="project" value="UniProtKB-SubCell"/>
</dbReference>
<protein>
    <recommendedName>
        <fullName evidence="9">Imidazole glycerol phosphate synthase subunit HisF</fullName>
        <ecNumber evidence="9">4.3.2.10</ecNumber>
    </recommendedName>
    <alternativeName>
        <fullName evidence="9">IGP synthase cyclase subunit</fullName>
    </alternativeName>
    <alternativeName>
        <fullName evidence="9">IGP synthase subunit HisF</fullName>
    </alternativeName>
    <alternativeName>
        <fullName evidence="9">ImGP synthase subunit HisF</fullName>
        <shortName evidence="9">IGPS subunit HisF</shortName>
    </alternativeName>
</protein>
<organism evidence="11 12">
    <name type="scientific">Halodesulfovibrio spirochaetisodalis</name>
    <dbReference type="NCBI Taxonomy" id="1560234"/>
    <lineage>
        <taxon>Bacteria</taxon>
        <taxon>Pseudomonadati</taxon>
        <taxon>Thermodesulfobacteriota</taxon>
        <taxon>Desulfovibrionia</taxon>
        <taxon>Desulfovibrionales</taxon>
        <taxon>Desulfovibrionaceae</taxon>
        <taxon>Halodesulfovibrio</taxon>
    </lineage>
</organism>
<proteinExistence type="inferred from homology"/>
<dbReference type="Pfam" id="PF00977">
    <property type="entry name" value="His_biosynth"/>
    <property type="match status" value="1"/>
</dbReference>
<dbReference type="PANTHER" id="PTHR21235">
    <property type="entry name" value="IMIDAZOLE GLYCEROL PHOSPHATE SYNTHASE SUBUNIT HISF/H IGP SYNTHASE SUBUNIT HISF/H"/>
    <property type="match status" value="1"/>
</dbReference>
<keyword evidence="12" id="KW-1185">Reference proteome</keyword>
<evidence type="ECO:0000313" key="12">
    <source>
        <dbReference type="Proteomes" id="UP000091979"/>
    </source>
</evidence>
<dbReference type="AlphaFoldDB" id="A0A1B7XH32"/>
<dbReference type="EC" id="4.3.2.10" evidence="9"/>
<sequence>MLSKRIIPCLDVRDGRLTKGIKFKGNVDIGDPVETAKKYYDEGADEIVFYDITASHEGRGIFLDVVEKVASTIFIPFSVGGGINSVQDMRDALNAGAEKVSVNSGAVKNPDIISEGAARFGNQAIVLGMDVKQVPVTADIPSGYEIVIHGGRKHMNMDAIEWAKTAEALGAGEICVNSIDADGTKDGYELNLTRTIAEAVSIPIIASGGAGNPQHMYDAVTQGKATAALIASIVHYGEYTIPELKRQMSAMGAKMRMSW</sequence>
<dbReference type="RefSeq" id="WP_066853145.1">
    <property type="nucleotide sequence ID" value="NZ_JXMS01000006.1"/>
</dbReference>
<dbReference type="NCBIfam" id="TIGR00735">
    <property type="entry name" value="hisF"/>
    <property type="match status" value="1"/>
</dbReference>
<dbReference type="InterPro" id="IPR006062">
    <property type="entry name" value="His_biosynth"/>
</dbReference>
<dbReference type="PANTHER" id="PTHR21235:SF2">
    <property type="entry name" value="IMIDAZOLE GLYCEROL PHOSPHATE SYNTHASE HISHF"/>
    <property type="match status" value="1"/>
</dbReference>
<evidence type="ECO:0000256" key="4">
    <source>
        <dbReference type="ARBA" id="ARBA00022605"/>
    </source>
</evidence>
<evidence type="ECO:0000256" key="3">
    <source>
        <dbReference type="ARBA" id="ARBA00011152"/>
    </source>
</evidence>
<dbReference type="InterPro" id="IPR004651">
    <property type="entry name" value="HisF"/>
</dbReference>
<dbReference type="GO" id="GO:0000107">
    <property type="term" value="F:imidazoleglycerol-phosphate synthase activity"/>
    <property type="evidence" value="ECO:0007669"/>
    <property type="project" value="UniProtKB-UniRule"/>
</dbReference>
<comment type="subunit">
    <text evidence="3 9">Heterodimer of HisH and HisF.</text>
</comment>
<dbReference type="SUPFAM" id="SSF51366">
    <property type="entry name" value="Ribulose-phoshate binding barrel"/>
    <property type="match status" value="1"/>
</dbReference>
<keyword evidence="9" id="KW-0963">Cytoplasm</keyword>
<dbReference type="InterPro" id="IPR011060">
    <property type="entry name" value="RibuloseP-bd_barrel"/>
</dbReference>
<dbReference type="STRING" id="1560234.SP90_04805"/>
<evidence type="ECO:0000256" key="1">
    <source>
        <dbReference type="ARBA" id="ARBA00005091"/>
    </source>
</evidence>
<keyword evidence="6 9" id="KW-0456">Lyase</keyword>
<dbReference type="InterPro" id="IPR050064">
    <property type="entry name" value="IGPS_HisA/HisF"/>
</dbReference>
<comment type="subcellular location">
    <subcellularLocation>
        <location evidence="9">Cytoplasm</location>
    </subcellularLocation>
</comment>
<evidence type="ECO:0000256" key="5">
    <source>
        <dbReference type="ARBA" id="ARBA00023102"/>
    </source>
</evidence>
<evidence type="ECO:0000313" key="11">
    <source>
        <dbReference type="EMBL" id="OBQ54808.1"/>
    </source>
</evidence>
<dbReference type="OrthoDB" id="9807749at2"/>
<comment type="catalytic activity">
    <reaction evidence="8 9">
        <text>5-[(5-phospho-1-deoxy-D-ribulos-1-ylimino)methylamino]-1-(5-phospho-beta-D-ribosyl)imidazole-4-carboxamide + L-glutamine = D-erythro-1-(imidazol-4-yl)glycerol 3-phosphate + 5-amino-1-(5-phospho-beta-D-ribosyl)imidazole-4-carboxamide + L-glutamate + H(+)</text>
        <dbReference type="Rhea" id="RHEA:24793"/>
        <dbReference type="ChEBI" id="CHEBI:15378"/>
        <dbReference type="ChEBI" id="CHEBI:29985"/>
        <dbReference type="ChEBI" id="CHEBI:58278"/>
        <dbReference type="ChEBI" id="CHEBI:58359"/>
        <dbReference type="ChEBI" id="CHEBI:58475"/>
        <dbReference type="ChEBI" id="CHEBI:58525"/>
        <dbReference type="EC" id="4.3.2.10"/>
    </reaction>
</comment>
<dbReference type="Proteomes" id="UP000091979">
    <property type="component" value="Unassembled WGS sequence"/>
</dbReference>
<feature type="active site" evidence="9">
    <location>
        <position position="11"/>
    </location>
</feature>
<evidence type="ECO:0000256" key="10">
    <source>
        <dbReference type="RuleBase" id="RU003657"/>
    </source>
</evidence>
<accession>A0A1B7XH32</accession>
<keyword evidence="5 9" id="KW-0368">Histidine biosynthesis</keyword>
<reference evidence="11 12" key="1">
    <citation type="submission" date="2015-01" db="EMBL/GenBank/DDBJ databases">
        <title>Desulfovibrio sp. JC271 draft genome sequence.</title>
        <authorList>
            <person name="Shivani Y."/>
            <person name="Subhash Y."/>
            <person name="Sasikala C."/>
            <person name="Ramana C.V."/>
        </authorList>
    </citation>
    <scope>NUCLEOTIDE SEQUENCE [LARGE SCALE GENOMIC DNA]</scope>
    <source>
        <strain evidence="11 12">JC271</strain>
    </source>
</reference>
<dbReference type="InterPro" id="IPR013785">
    <property type="entry name" value="Aldolase_TIM"/>
</dbReference>
<evidence type="ECO:0000256" key="8">
    <source>
        <dbReference type="ARBA" id="ARBA00047838"/>
    </source>
</evidence>
<comment type="similarity">
    <text evidence="2 9 10">Belongs to the HisA/HisF family.</text>
</comment>
<keyword evidence="4 9" id="KW-0028">Amino-acid biosynthesis</keyword>
<gene>
    <name evidence="9" type="primary">hisF</name>
    <name evidence="11" type="ORF">SP90_04805</name>
</gene>
<dbReference type="UniPathway" id="UPA00031">
    <property type="reaction ID" value="UER00010"/>
</dbReference>
<comment type="pathway">
    <text evidence="1 9">Amino-acid biosynthesis; L-histidine biosynthesis; L-histidine from 5-phospho-alpha-D-ribose 1-diphosphate: step 5/9.</text>
</comment>
<name>A0A1B7XH32_9BACT</name>
<dbReference type="EMBL" id="JXMS01000006">
    <property type="protein sequence ID" value="OBQ54808.1"/>
    <property type="molecule type" value="Genomic_DNA"/>
</dbReference>
<evidence type="ECO:0000256" key="2">
    <source>
        <dbReference type="ARBA" id="ARBA00009667"/>
    </source>
</evidence>